<accession>A0A8K0WFE8</accession>
<dbReference type="Pfam" id="PF12311">
    <property type="entry name" value="DUF3632"/>
    <property type="match status" value="1"/>
</dbReference>
<sequence>MNGQDHEQSPPESSKWLTHISTRIEEEKEEAFPQDHHYEIVRDMLLQSDYSDKAVSQAIEKFYTHYIAGFSEGDFGGRQPPEYQAGNELNGIAVIVFETVAEIPFADPKQDILSRLLIGVAKNAADTFDKKDPKFVCYDWAIQAAAVDRWNACTRPLDYQGPGITEAINTWISTAALIAKLFQANLLGEYVPLWVSADFKKAFETQMDRDFIELPLKQAKILAAANYILLAGEAFAKEAKESPKTRSYVLDASKWKLWASKLQEIAKEVSEDAEFGLKHKAQESHEKMVELYPEAFEKR</sequence>
<proteinExistence type="predicted"/>
<dbReference type="OrthoDB" id="5075004at2759"/>
<gene>
    <name evidence="1" type="ORF">BKA59DRAFT_450373</name>
</gene>
<name>A0A8K0WFE8_9HYPO</name>
<keyword evidence="2" id="KW-1185">Reference proteome</keyword>
<dbReference type="EMBL" id="JAGPXF010000002">
    <property type="protein sequence ID" value="KAH7256280.1"/>
    <property type="molecule type" value="Genomic_DNA"/>
</dbReference>
<reference evidence="1" key="1">
    <citation type="journal article" date="2021" name="Nat. Commun.">
        <title>Genetic determinants of endophytism in the Arabidopsis root mycobiome.</title>
        <authorList>
            <person name="Mesny F."/>
            <person name="Miyauchi S."/>
            <person name="Thiergart T."/>
            <person name="Pickel B."/>
            <person name="Atanasova L."/>
            <person name="Karlsson M."/>
            <person name="Huettel B."/>
            <person name="Barry K.W."/>
            <person name="Haridas S."/>
            <person name="Chen C."/>
            <person name="Bauer D."/>
            <person name="Andreopoulos W."/>
            <person name="Pangilinan J."/>
            <person name="LaButti K."/>
            <person name="Riley R."/>
            <person name="Lipzen A."/>
            <person name="Clum A."/>
            <person name="Drula E."/>
            <person name="Henrissat B."/>
            <person name="Kohler A."/>
            <person name="Grigoriev I.V."/>
            <person name="Martin F.M."/>
            <person name="Hacquard S."/>
        </authorList>
    </citation>
    <scope>NUCLEOTIDE SEQUENCE</scope>
    <source>
        <strain evidence="1">MPI-SDFR-AT-0068</strain>
    </source>
</reference>
<organism evidence="1 2">
    <name type="scientific">Fusarium tricinctum</name>
    <dbReference type="NCBI Taxonomy" id="61284"/>
    <lineage>
        <taxon>Eukaryota</taxon>
        <taxon>Fungi</taxon>
        <taxon>Dikarya</taxon>
        <taxon>Ascomycota</taxon>
        <taxon>Pezizomycotina</taxon>
        <taxon>Sordariomycetes</taxon>
        <taxon>Hypocreomycetidae</taxon>
        <taxon>Hypocreales</taxon>
        <taxon>Nectriaceae</taxon>
        <taxon>Fusarium</taxon>
        <taxon>Fusarium tricinctum species complex</taxon>
    </lineage>
</organism>
<evidence type="ECO:0000313" key="1">
    <source>
        <dbReference type="EMBL" id="KAH7256280.1"/>
    </source>
</evidence>
<dbReference type="InterPro" id="IPR022085">
    <property type="entry name" value="OpdG"/>
</dbReference>
<comment type="caution">
    <text evidence="1">The sequence shown here is derived from an EMBL/GenBank/DDBJ whole genome shotgun (WGS) entry which is preliminary data.</text>
</comment>
<dbReference type="AlphaFoldDB" id="A0A8K0WFE8"/>
<dbReference type="Proteomes" id="UP000813427">
    <property type="component" value="Unassembled WGS sequence"/>
</dbReference>
<protein>
    <submittedName>
        <fullName evidence="1">Uncharacterized protein</fullName>
    </submittedName>
</protein>
<evidence type="ECO:0000313" key="2">
    <source>
        <dbReference type="Proteomes" id="UP000813427"/>
    </source>
</evidence>